<evidence type="ECO:0000313" key="9">
    <source>
        <dbReference type="Proteomes" id="UP000293562"/>
    </source>
</evidence>
<evidence type="ECO:0000256" key="1">
    <source>
        <dbReference type="ARBA" id="ARBA00004442"/>
    </source>
</evidence>
<dbReference type="CDD" id="cd08977">
    <property type="entry name" value="SusD"/>
    <property type="match status" value="1"/>
</dbReference>
<evidence type="ECO:0000313" key="8">
    <source>
        <dbReference type="EMBL" id="RZT96413.1"/>
    </source>
</evidence>
<evidence type="ECO:0000259" key="7">
    <source>
        <dbReference type="Pfam" id="PF14322"/>
    </source>
</evidence>
<dbReference type="GO" id="GO:0009279">
    <property type="term" value="C:cell outer membrane"/>
    <property type="evidence" value="ECO:0007669"/>
    <property type="project" value="UniProtKB-SubCell"/>
</dbReference>
<comment type="caution">
    <text evidence="8">The sequence shown here is derived from an EMBL/GenBank/DDBJ whole genome shotgun (WGS) entry which is preliminary data.</text>
</comment>
<sequence length="457" mass="52921">MKYIYYLMVLVVFSSCSDEWLDIKPKGKIIPVKVEDYRLLMDQTLFKSGSSGFVQSYGNVLYSTDDVKIPDSGYDQNFGKTSQSVYTWAEKFYLDEEEDADWQSLYSQIYVCNVVISEVLTTEGDEQEKKQLYAEAKIQRAFAYFILTNIYGKHYNKATADLDLAVPLITVPRIEGSIPRATVAEIYKFIEDDVNEVIDLLPETSEFNHRPTTASAYALLSRVNLYKADYANALIAADKCLEINDFLYDYKALEKNAWYPNVIDLPENVFNEEVLLNKGASNRYSLIYPSEELKNLYDVDSDLRWKGMMELEWFPPFADVIYIVEYLSGREIGLSVSEVILNRAECLARVGDYNLAIDDLNLIREKRYDTDTYVPLTASNKDEALQLVKDERRRELAFKGLRWFDLKRYNANDNANISLQRTVNGDNYVLEPNSERWVYPIAVKYMIKNPEIEQNPR</sequence>
<keyword evidence="3" id="KW-0732">Signal</keyword>
<reference evidence="8 9" key="1">
    <citation type="submission" date="2019-02" db="EMBL/GenBank/DDBJ databases">
        <title>Genomic Encyclopedia of Type Strains, Phase IV (KMG-IV): sequencing the most valuable type-strain genomes for metagenomic binning, comparative biology and taxonomic classification.</title>
        <authorList>
            <person name="Goeker M."/>
        </authorList>
    </citation>
    <scope>NUCLEOTIDE SEQUENCE [LARGE SCALE GENOMIC DNA]</scope>
    <source>
        <strain evidence="8 9">DSM 28825</strain>
    </source>
</reference>
<dbReference type="AlphaFoldDB" id="A0A4Q7VJQ5"/>
<dbReference type="SUPFAM" id="SSF48452">
    <property type="entry name" value="TPR-like"/>
    <property type="match status" value="1"/>
</dbReference>
<keyword evidence="9" id="KW-1185">Reference proteome</keyword>
<dbReference type="EMBL" id="SHKN01000001">
    <property type="protein sequence ID" value="RZT96413.1"/>
    <property type="molecule type" value="Genomic_DNA"/>
</dbReference>
<dbReference type="PROSITE" id="PS51257">
    <property type="entry name" value="PROKAR_LIPOPROTEIN"/>
    <property type="match status" value="1"/>
</dbReference>
<evidence type="ECO:0000256" key="3">
    <source>
        <dbReference type="ARBA" id="ARBA00022729"/>
    </source>
</evidence>
<keyword evidence="5" id="KW-0998">Cell outer membrane</keyword>
<dbReference type="InterPro" id="IPR012944">
    <property type="entry name" value="SusD_RagB_dom"/>
</dbReference>
<dbReference type="Pfam" id="PF14322">
    <property type="entry name" value="SusD-like_3"/>
    <property type="match status" value="1"/>
</dbReference>
<comment type="subcellular location">
    <subcellularLocation>
        <location evidence="1">Cell outer membrane</location>
    </subcellularLocation>
</comment>
<dbReference type="RefSeq" id="WP_130306292.1">
    <property type="nucleotide sequence ID" value="NZ_SHKN01000001.1"/>
</dbReference>
<dbReference type="Gene3D" id="1.25.40.390">
    <property type="match status" value="2"/>
</dbReference>
<protein>
    <submittedName>
        <fullName evidence="8">SusD-like starch-binding protein associating with outer membrane</fullName>
    </submittedName>
</protein>
<dbReference type="OrthoDB" id="729505at2"/>
<proteinExistence type="inferred from homology"/>
<dbReference type="Pfam" id="PF07980">
    <property type="entry name" value="SusD_RagB"/>
    <property type="match status" value="1"/>
</dbReference>
<evidence type="ECO:0000256" key="4">
    <source>
        <dbReference type="ARBA" id="ARBA00023136"/>
    </source>
</evidence>
<evidence type="ECO:0000256" key="2">
    <source>
        <dbReference type="ARBA" id="ARBA00006275"/>
    </source>
</evidence>
<organism evidence="8 9">
    <name type="scientific">Ancylomarina subtilis</name>
    <dbReference type="NCBI Taxonomy" id="1639035"/>
    <lineage>
        <taxon>Bacteria</taxon>
        <taxon>Pseudomonadati</taxon>
        <taxon>Bacteroidota</taxon>
        <taxon>Bacteroidia</taxon>
        <taxon>Marinilabiliales</taxon>
        <taxon>Marinifilaceae</taxon>
        <taxon>Ancylomarina</taxon>
    </lineage>
</organism>
<feature type="domain" description="SusD-like N-terminal" evidence="7">
    <location>
        <begin position="19"/>
        <end position="225"/>
    </location>
</feature>
<evidence type="ECO:0000256" key="5">
    <source>
        <dbReference type="ARBA" id="ARBA00023237"/>
    </source>
</evidence>
<dbReference type="Proteomes" id="UP000293562">
    <property type="component" value="Unassembled WGS sequence"/>
</dbReference>
<name>A0A4Q7VJQ5_9BACT</name>
<gene>
    <name evidence="8" type="ORF">EV201_1051</name>
</gene>
<dbReference type="InterPro" id="IPR011990">
    <property type="entry name" value="TPR-like_helical_dom_sf"/>
</dbReference>
<comment type="similarity">
    <text evidence="2">Belongs to the SusD family.</text>
</comment>
<accession>A0A4Q7VJQ5</accession>
<feature type="domain" description="RagB/SusD" evidence="6">
    <location>
        <begin position="337"/>
        <end position="456"/>
    </location>
</feature>
<keyword evidence="4" id="KW-0472">Membrane</keyword>
<evidence type="ECO:0000259" key="6">
    <source>
        <dbReference type="Pfam" id="PF07980"/>
    </source>
</evidence>
<dbReference type="InterPro" id="IPR033985">
    <property type="entry name" value="SusD-like_N"/>
</dbReference>